<sequence>MTTSTSIPTAQLSSGLSPIGQRQYQPLLSKLQRPELVRAQGFIGGQWVEAAGSKHFTVE</sequence>
<evidence type="ECO:0000313" key="1">
    <source>
        <dbReference type="EMBL" id="KAE8950830.1"/>
    </source>
</evidence>
<dbReference type="AlphaFoldDB" id="A0A6A3G2C1"/>
<name>A0A6A3G2C1_9STRA</name>
<dbReference type="Proteomes" id="UP000435112">
    <property type="component" value="Unassembled WGS sequence"/>
</dbReference>
<comment type="caution">
    <text evidence="1">The sequence shown here is derived from an EMBL/GenBank/DDBJ whole genome shotgun (WGS) entry which is preliminary data.</text>
</comment>
<dbReference type="EMBL" id="QXFU01013408">
    <property type="protein sequence ID" value="KAE8950830.1"/>
    <property type="molecule type" value="Genomic_DNA"/>
</dbReference>
<gene>
    <name evidence="1" type="ORF">PR002_g33159</name>
</gene>
<organism evidence="1 2">
    <name type="scientific">Phytophthora rubi</name>
    <dbReference type="NCBI Taxonomy" id="129364"/>
    <lineage>
        <taxon>Eukaryota</taxon>
        <taxon>Sar</taxon>
        <taxon>Stramenopiles</taxon>
        <taxon>Oomycota</taxon>
        <taxon>Peronosporomycetes</taxon>
        <taxon>Peronosporales</taxon>
        <taxon>Peronosporaceae</taxon>
        <taxon>Phytophthora</taxon>
    </lineage>
</organism>
<protein>
    <submittedName>
        <fullName evidence="1">Uncharacterized protein</fullName>
    </submittedName>
</protein>
<feature type="non-terminal residue" evidence="1">
    <location>
        <position position="59"/>
    </location>
</feature>
<reference evidence="1 2" key="1">
    <citation type="submission" date="2018-09" db="EMBL/GenBank/DDBJ databases">
        <title>Genomic investigation of the strawberry pathogen Phytophthora fragariae indicates pathogenicity is determined by transcriptional variation in three key races.</title>
        <authorList>
            <person name="Adams T.M."/>
            <person name="Armitage A.D."/>
            <person name="Sobczyk M.K."/>
            <person name="Bates H.J."/>
            <person name="Dunwell J.M."/>
            <person name="Nellist C.F."/>
            <person name="Harrison R.J."/>
        </authorList>
    </citation>
    <scope>NUCLEOTIDE SEQUENCE [LARGE SCALE GENOMIC DNA]</scope>
    <source>
        <strain evidence="1 2">SCRP324</strain>
    </source>
</reference>
<evidence type="ECO:0000313" key="2">
    <source>
        <dbReference type="Proteomes" id="UP000435112"/>
    </source>
</evidence>
<dbReference type="OrthoDB" id="10347327at2759"/>
<proteinExistence type="predicted"/>
<accession>A0A6A3G2C1</accession>